<proteinExistence type="predicted"/>
<dbReference type="RefSeq" id="WP_058225435.1">
    <property type="nucleotide sequence ID" value="NZ_LKLS01000214.1"/>
</dbReference>
<organism evidence="2 3">
    <name type="scientific">Lactococcus lactis subsp. lactis</name>
    <name type="common">Streptococcus lactis</name>
    <dbReference type="NCBI Taxonomy" id="1360"/>
    <lineage>
        <taxon>Bacteria</taxon>
        <taxon>Bacillati</taxon>
        <taxon>Bacillota</taxon>
        <taxon>Bacilli</taxon>
        <taxon>Lactobacillales</taxon>
        <taxon>Streptococcaceae</taxon>
        <taxon>Lactococcus</taxon>
    </lineage>
</organism>
<feature type="domain" description="DUF7736" evidence="1">
    <location>
        <begin position="13"/>
        <end position="70"/>
    </location>
</feature>
<sequence>MTKIANNKLITKRDLAILTAYTGYMFGEFLDFHEYSEELLGHRIFTNEYKNIELTKKLHKCSKQDFLELHEKLIQEAEK</sequence>
<comment type="caution">
    <text evidence="2">The sequence shown here is derived from an EMBL/GenBank/DDBJ whole genome shotgun (WGS) entry which is preliminary data.</text>
</comment>
<reference evidence="3" key="1">
    <citation type="submission" date="2015-10" db="EMBL/GenBank/DDBJ databases">
        <title>Draft Genome Sequences of 11 Lactococcus lactis subspecies cremoris strains.</title>
        <authorList>
            <person name="Wels M."/>
            <person name="Backus L."/>
            <person name="Boekhorst J."/>
            <person name="Dijkstra A."/>
            <person name="Beerthuizen M."/>
            <person name="Kelly W."/>
            <person name="Siezen R."/>
            <person name="Bachmann H."/>
            <person name="Van Hijum S."/>
        </authorList>
    </citation>
    <scope>NUCLEOTIDE SEQUENCE [LARGE SCALE GENOMIC DNA]</scope>
    <source>
        <strain evidence="3">LMG9449</strain>
    </source>
</reference>
<dbReference type="Proteomes" id="UP000053612">
    <property type="component" value="Unassembled WGS sequence"/>
</dbReference>
<dbReference type="PATRIC" id="fig|1360.109.peg.558"/>
<dbReference type="EMBL" id="LKLS01000214">
    <property type="protein sequence ID" value="KSU14337.1"/>
    <property type="molecule type" value="Genomic_DNA"/>
</dbReference>
<dbReference type="InterPro" id="IPR056638">
    <property type="entry name" value="DUF7736"/>
</dbReference>
<accession>A0A0V8DMA6</accession>
<gene>
    <name evidence="2" type="ORF">LMG9449_2578</name>
</gene>
<name>A0A0V8DMA6_LACLL</name>
<dbReference type="Pfam" id="PF24875">
    <property type="entry name" value="DUF7736"/>
    <property type="match status" value="1"/>
</dbReference>
<protein>
    <recommendedName>
        <fullName evidence="1">DUF7736 domain-containing protein</fullName>
    </recommendedName>
</protein>
<evidence type="ECO:0000259" key="1">
    <source>
        <dbReference type="Pfam" id="PF24875"/>
    </source>
</evidence>
<evidence type="ECO:0000313" key="3">
    <source>
        <dbReference type="Proteomes" id="UP000053612"/>
    </source>
</evidence>
<dbReference type="AlphaFoldDB" id="A0A0V8DMA6"/>
<evidence type="ECO:0000313" key="2">
    <source>
        <dbReference type="EMBL" id="KSU14337.1"/>
    </source>
</evidence>